<sequence length="493" mass="55295">MKKNKLTIQYIGILLLIVTNISFIDSLQGQTIKKKPNVIVIITDDQGYADVGFQNFHASTQVLTPNLDKLAQSGLIFNNGYVAFSTCGPSRASLLTGRSASRFGVEDNDRYVDSTEIIIPRAIASQGYATGAFGKWHLGKTSGTTPLDRGFDYYYGDQEKYKDYFMRIVADPPCWVDGTKSPGENGRYITDAYTDEAMTFIEKNSDKPFFVYLAYNAPHSPFLTTRQLLERVVTERPEWTSVYERMKKETKKWKGDNYSFGKFMGEGLDEEVIRLCYISMLLAADDGVGKILETLEKNNLRENTLIFYLSDNGAALDRPNDLGGVNLPLRSGKGSVYDGGVRVPYVMSWPGVIKPGVNNDMIVSSMDIFSTTVELAGEQIPSDRVIDGVNLIPYLTGEKRGRPHESLFFRRADRNTWSIRHGDYKWVYYGGKNKKLADQEPEGGGLYDIQHELGESVNLGEKLKSKHTELSKLYEELTKGLPAPLLKIEGTEE</sequence>
<dbReference type="RefSeq" id="WP_395436469.1">
    <property type="nucleotide sequence ID" value="NZ_JBAWKC010000001.1"/>
</dbReference>
<evidence type="ECO:0000259" key="5">
    <source>
        <dbReference type="Pfam" id="PF00884"/>
    </source>
</evidence>
<dbReference type="Proteomes" id="UP001610104">
    <property type="component" value="Unassembled WGS sequence"/>
</dbReference>
<dbReference type="PANTHER" id="PTHR42693">
    <property type="entry name" value="ARYLSULFATASE FAMILY MEMBER"/>
    <property type="match status" value="1"/>
</dbReference>
<dbReference type="EMBL" id="JBAWKC010000001">
    <property type="protein sequence ID" value="MFH6767191.1"/>
    <property type="molecule type" value="Genomic_DNA"/>
</dbReference>
<dbReference type="InterPro" id="IPR024607">
    <property type="entry name" value="Sulfatase_CS"/>
</dbReference>
<gene>
    <name evidence="6" type="ORF">V8G56_00465</name>
</gene>
<keyword evidence="7" id="KW-1185">Reference proteome</keyword>
<evidence type="ECO:0000256" key="4">
    <source>
        <dbReference type="ARBA" id="ARBA00022837"/>
    </source>
</evidence>
<protein>
    <submittedName>
        <fullName evidence="6">Sulfatase-like hydrolase/transferase</fullName>
    </submittedName>
</protein>
<evidence type="ECO:0000313" key="6">
    <source>
        <dbReference type="EMBL" id="MFH6767191.1"/>
    </source>
</evidence>
<evidence type="ECO:0000256" key="2">
    <source>
        <dbReference type="ARBA" id="ARBA00022723"/>
    </source>
</evidence>
<feature type="domain" description="Sulfatase N-terminal" evidence="5">
    <location>
        <begin position="36"/>
        <end position="377"/>
    </location>
</feature>
<name>A0ABW7MK52_9FLAO</name>
<dbReference type="SUPFAM" id="SSF53649">
    <property type="entry name" value="Alkaline phosphatase-like"/>
    <property type="match status" value="1"/>
</dbReference>
<dbReference type="Pfam" id="PF00884">
    <property type="entry name" value="Sulfatase"/>
    <property type="match status" value="1"/>
</dbReference>
<keyword evidence="3" id="KW-0378">Hydrolase</keyword>
<proteinExistence type="inferred from homology"/>
<dbReference type="InterPro" id="IPR000917">
    <property type="entry name" value="Sulfatase_N"/>
</dbReference>
<evidence type="ECO:0000313" key="7">
    <source>
        <dbReference type="Proteomes" id="UP001610104"/>
    </source>
</evidence>
<evidence type="ECO:0000256" key="1">
    <source>
        <dbReference type="ARBA" id="ARBA00008779"/>
    </source>
</evidence>
<dbReference type="Gene3D" id="3.40.720.10">
    <property type="entry name" value="Alkaline Phosphatase, subunit A"/>
    <property type="match status" value="1"/>
</dbReference>
<evidence type="ECO:0000256" key="3">
    <source>
        <dbReference type="ARBA" id="ARBA00022801"/>
    </source>
</evidence>
<accession>A0ABW7MK52</accession>
<dbReference type="InterPro" id="IPR050738">
    <property type="entry name" value="Sulfatase"/>
</dbReference>
<comment type="caution">
    <text evidence="6">The sequence shown here is derived from an EMBL/GenBank/DDBJ whole genome shotgun (WGS) entry which is preliminary data.</text>
</comment>
<keyword evidence="4" id="KW-0106">Calcium</keyword>
<comment type="similarity">
    <text evidence="1">Belongs to the sulfatase family.</text>
</comment>
<keyword evidence="2" id="KW-0479">Metal-binding</keyword>
<organism evidence="6 7">
    <name type="scientific">Gaetbulibacter aquiaggeris</name>
    <dbReference type="NCBI Taxonomy" id="1735373"/>
    <lineage>
        <taxon>Bacteria</taxon>
        <taxon>Pseudomonadati</taxon>
        <taxon>Bacteroidota</taxon>
        <taxon>Flavobacteriia</taxon>
        <taxon>Flavobacteriales</taxon>
        <taxon>Flavobacteriaceae</taxon>
        <taxon>Gaetbulibacter</taxon>
    </lineage>
</organism>
<reference evidence="6 7" key="1">
    <citation type="submission" date="2024-02" db="EMBL/GenBank/DDBJ databases">
        <title>A Gaetbulibacter species isolated from tidal flats and genomic insights of their niches.</title>
        <authorList>
            <person name="Ye Y."/>
        </authorList>
    </citation>
    <scope>NUCLEOTIDE SEQUENCE [LARGE SCALE GENOMIC DNA]</scope>
    <source>
        <strain evidence="6 7">KEM-8</strain>
    </source>
</reference>
<dbReference type="PROSITE" id="PS00523">
    <property type="entry name" value="SULFATASE_1"/>
    <property type="match status" value="1"/>
</dbReference>
<dbReference type="PANTHER" id="PTHR42693:SF53">
    <property type="entry name" value="ENDO-4-O-SULFATASE"/>
    <property type="match status" value="1"/>
</dbReference>
<dbReference type="InterPro" id="IPR017850">
    <property type="entry name" value="Alkaline_phosphatase_core_sf"/>
</dbReference>